<comment type="caution">
    <text evidence="3">The sequence shown here is derived from an EMBL/GenBank/DDBJ whole genome shotgun (WGS) entry which is preliminary data.</text>
</comment>
<feature type="region of interest" description="Disordered" evidence="1">
    <location>
        <begin position="46"/>
        <end position="113"/>
    </location>
</feature>
<evidence type="ECO:0000256" key="1">
    <source>
        <dbReference type="SAM" id="MobiDB-lite"/>
    </source>
</evidence>
<proteinExistence type="predicted"/>
<feature type="compositionally biased region" description="Basic and acidic residues" evidence="1">
    <location>
        <begin position="98"/>
        <end position="113"/>
    </location>
</feature>
<gene>
    <name evidence="3" type="ORF">DCL06_10570</name>
</gene>
<feature type="domain" description="DUF3071" evidence="2">
    <location>
        <begin position="1"/>
        <end position="219"/>
    </location>
</feature>
<sequence length="348" mass="37759">MQELEFVPDDSDAASLVLRDPGSDRLYWIPVTDALRDHITVARELAAEEGGDTSADGDASDATPDTATSAESAASAEPETSTGDADPAPALPVTAVERPAEEPKPKVKLRPREIQKRLRHGATVAELMEETGAPESRLTPYAHPIQMERHRIAELARQAYPVLSDGPAEHTLWESLATAFAARQEDVRASTWDAAMDSSDDWIITVTWTRGNRQGATQFVAEFRWVPAPPPGTGPSTVEPSNSVANDLVDPRFNRPVRTVSAPAVEDEDEDAALDEDAPVDDPADRHDIPASGNRSTDDKPGIAPTVDLFGDPTPDQRSHPAKRKRSTSTPHWEDVLLGVRTSPRKKK</sequence>
<feature type="region of interest" description="Disordered" evidence="1">
    <location>
        <begin position="225"/>
        <end position="348"/>
    </location>
</feature>
<feature type="compositionally biased region" description="Polar residues" evidence="1">
    <location>
        <begin position="234"/>
        <end position="245"/>
    </location>
</feature>
<protein>
    <submittedName>
        <fullName evidence="3">DUF3071 domain-containing protein</fullName>
    </submittedName>
</protein>
<dbReference type="AlphaFoldDB" id="A0A3B9QW67"/>
<dbReference type="Pfam" id="PF11268">
    <property type="entry name" value="DUF3071"/>
    <property type="match status" value="1"/>
</dbReference>
<reference evidence="3 4" key="1">
    <citation type="journal article" date="2018" name="Nat. Biotechnol.">
        <title>A standardized bacterial taxonomy based on genome phylogeny substantially revises the tree of life.</title>
        <authorList>
            <person name="Parks D.H."/>
            <person name="Chuvochina M."/>
            <person name="Waite D.W."/>
            <person name="Rinke C."/>
            <person name="Skarshewski A."/>
            <person name="Chaumeil P.A."/>
            <person name="Hugenholtz P."/>
        </authorList>
    </citation>
    <scope>NUCLEOTIDE SEQUENCE [LARGE SCALE GENOMIC DNA]</scope>
    <source>
        <strain evidence="3">UBA9851</strain>
    </source>
</reference>
<evidence type="ECO:0000313" key="4">
    <source>
        <dbReference type="Proteomes" id="UP000260925"/>
    </source>
</evidence>
<dbReference type="Proteomes" id="UP000260925">
    <property type="component" value="Unassembled WGS sequence"/>
</dbReference>
<organism evidence="3 4">
    <name type="scientific">Corynebacterium variabile</name>
    <dbReference type="NCBI Taxonomy" id="1727"/>
    <lineage>
        <taxon>Bacteria</taxon>
        <taxon>Bacillati</taxon>
        <taxon>Actinomycetota</taxon>
        <taxon>Actinomycetes</taxon>
        <taxon>Mycobacteriales</taxon>
        <taxon>Corynebacteriaceae</taxon>
        <taxon>Corynebacterium</taxon>
    </lineage>
</organism>
<dbReference type="EMBL" id="DMDD01000253">
    <property type="protein sequence ID" value="HAF73183.1"/>
    <property type="molecule type" value="Genomic_DNA"/>
</dbReference>
<evidence type="ECO:0000259" key="2">
    <source>
        <dbReference type="Pfam" id="PF11268"/>
    </source>
</evidence>
<dbReference type="NCBIfam" id="NF040712">
    <property type="entry name" value="SepH"/>
    <property type="match status" value="1"/>
</dbReference>
<dbReference type="InterPro" id="IPR021421">
    <property type="entry name" value="DUF3071"/>
</dbReference>
<accession>A0A3B9QW67</accession>
<feature type="compositionally biased region" description="Low complexity" evidence="1">
    <location>
        <begin position="52"/>
        <end position="83"/>
    </location>
</feature>
<name>A0A3B9QW67_9CORY</name>
<evidence type="ECO:0000313" key="3">
    <source>
        <dbReference type="EMBL" id="HAF73183.1"/>
    </source>
</evidence>
<feature type="compositionally biased region" description="Acidic residues" evidence="1">
    <location>
        <begin position="265"/>
        <end position="282"/>
    </location>
</feature>
<dbReference type="InterPro" id="IPR047682">
    <property type="entry name" value="SepH-like"/>
</dbReference>